<keyword evidence="4" id="KW-1185">Reference proteome</keyword>
<dbReference type="Proteomes" id="UP000054279">
    <property type="component" value="Unassembled WGS sequence"/>
</dbReference>
<dbReference type="InterPro" id="IPR011856">
    <property type="entry name" value="tRNA_endonuc-like_dom_sf"/>
</dbReference>
<dbReference type="PANTHER" id="PTHR28133">
    <property type="entry name" value="REQUIRED FOR RESPIRATORY GROWTH PROTEIN 7, MITOCHONDRIAL"/>
    <property type="match status" value="1"/>
</dbReference>
<dbReference type="AlphaFoldDB" id="A0A0C9T4P5"/>
<proteinExistence type="predicted"/>
<dbReference type="GO" id="GO:0005739">
    <property type="term" value="C:mitochondrion"/>
    <property type="evidence" value="ECO:0007669"/>
    <property type="project" value="UniProtKB-SubCell"/>
</dbReference>
<dbReference type="InterPro" id="IPR018828">
    <property type="entry name" value="RRG7"/>
</dbReference>
<evidence type="ECO:0008006" key="5">
    <source>
        <dbReference type="Google" id="ProtNLM"/>
    </source>
</evidence>
<evidence type="ECO:0000313" key="3">
    <source>
        <dbReference type="EMBL" id="KIJ23848.1"/>
    </source>
</evidence>
<dbReference type="Pfam" id="PF10356">
    <property type="entry name" value="RRG7"/>
    <property type="match status" value="1"/>
</dbReference>
<dbReference type="GO" id="GO:0003676">
    <property type="term" value="F:nucleic acid binding"/>
    <property type="evidence" value="ECO:0007669"/>
    <property type="project" value="InterPro"/>
</dbReference>
<evidence type="ECO:0000313" key="4">
    <source>
        <dbReference type="Proteomes" id="UP000054279"/>
    </source>
</evidence>
<keyword evidence="2" id="KW-0496">Mitochondrion</keyword>
<comment type="subcellular location">
    <subcellularLocation>
        <location evidence="1">Mitochondrion</location>
    </subcellularLocation>
</comment>
<reference evidence="3 4" key="1">
    <citation type="submission" date="2014-06" db="EMBL/GenBank/DDBJ databases">
        <title>Evolutionary Origins and Diversification of the Mycorrhizal Mutualists.</title>
        <authorList>
            <consortium name="DOE Joint Genome Institute"/>
            <consortium name="Mycorrhizal Genomics Consortium"/>
            <person name="Kohler A."/>
            <person name="Kuo A."/>
            <person name="Nagy L.G."/>
            <person name="Floudas D."/>
            <person name="Copeland A."/>
            <person name="Barry K.W."/>
            <person name="Cichocki N."/>
            <person name="Veneault-Fourrey C."/>
            <person name="LaButti K."/>
            <person name="Lindquist E.A."/>
            <person name="Lipzen A."/>
            <person name="Lundell T."/>
            <person name="Morin E."/>
            <person name="Murat C."/>
            <person name="Riley R."/>
            <person name="Ohm R."/>
            <person name="Sun H."/>
            <person name="Tunlid A."/>
            <person name="Henrissat B."/>
            <person name="Grigoriev I.V."/>
            <person name="Hibbett D.S."/>
            <person name="Martin F."/>
        </authorList>
    </citation>
    <scope>NUCLEOTIDE SEQUENCE [LARGE SCALE GENOMIC DNA]</scope>
    <source>
        <strain evidence="3 4">SS14</strain>
    </source>
</reference>
<dbReference type="PANTHER" id="PTHR28133:SF1">
    <property type="entry name" value="REQUIRED FOR RESPIRATORY GROWTH PROTEIN 7, MITOCHONDRIAL"/>
    <property type="match status" value="1"/>
</dbReference>
<protein>
    <recommendedName>
        <fullName evidence="5">Restriction endonuclease type IV Mrr domain-containing protein</fullName>
    </recommendedName>
</protein>
<dbReference type="EMBL" id="KN837577">
    <property type="protein sequence ID" value="KIJ23848.1"/>
    <property type="molecule type" value="Genomic_DNA"/>
</dbReference>
<evidence type="ECO:0000256" key="2">
    <source>
        <dbReference type="ARBA" id="ARBA00023128"/>
    </source>
</evidence>
<dbReference type="HOGENOM" id="CLU_074378_1_0_1"/>
<accession>A0A0C9T4P5</accession>
<dbReference type="OrthoDB" id="20734at2759"/>
<dbReference type="Gene3D" id="3.40.1350.10">
    <property type="match status" value="1"/>
</dbReference>
<evidence type="ECO:0000256" key="1">
    <source>
        <dbReference type="ARBA" id="ARBA00004173"/>
    </source>
</evidence>
<organism evidence="3 4">
    <name type="scientific">Sphaerobolus stellatus (strain SS14)</name>
    <dbReference type="NCBI Taxonomy" id="990650"/>
    <lineage>
        <taxon>Eukaryota</taxon>
        <taxon>Fungi</taxon>
        <taxon>Dikarya</taxon>
        <taxon>Basidiomycota</taxon>
        <taxon>Agaricomycotina</taxon>
        <taxon>Agaricomycetes</taxon>
        <taxon>Phallomycetidae</taxon>
        <taxon>Geastrales</taxon>
        <taxon>Sphaerobolaceae</taxon>
        <taxon>Sphaerobolus</taxon>
    </lineage>
</organism>
<gene>
    <name evidence="3" type="ORF">M422DRAFT_275500</name>
</gene>
<sequence>MAPPRIFTRLSSTGVFSNVHLGRAFEIRSLDLLQAQLSMSLTRVGGASDGGIDLQGWWWLPDLGGRNPTGPEWESPDGIVRRRIRVLGQCKAEKRKLGPKYVREMEGVLARHHMDAGQTRVREPTVGVFVSQSPFTRSAILRAYSSSMPFFLLHLPPETQEEVDEADEADPETEEHDGFMSHIGAAIWNPALGASNGLLQGRIEVRWERSLESGLGRPRLWFMNKKLQGFIPPRLELDTPLQ</sequence>
<name>A0A0C9T4P5_SPHS4</name>